<dbReference type="Pfam" id="PF11905">
    <property type="entry name" value="DUF3425"/>
    <property type="match status" value="1"/>
</dbReference>
<dbReference type="PRINTS" id="PR00069">
    <property type="entry name" value="ALDKETRDTASE"/>
</dbReference>
<dbReference type="CDD" id="cd19071">
    <property type="entry name" value="AKR_AKR1-5-like"/>
    <property type="match status" value="1"/>
</dbReference>
<proteinExistence type="predicted"/>
<dbReference type="EMBL" id="LFIW01001200">
    <property type="protein sequence ID" value="KZL83188.1"/>
    <property type="molecule type" value="Genomic_DNA"/>
</dbReference>
<evidence type="ECO:0000256" key="1">
    <source>
        <dbReference type="ARBA" id="ARBA00023002"/>
    </source>
</evidence>
<dbReference type="GO" id="GO:0016491">
    <property type="term" value="F:oxidoreductase activity"/>
    <property type="evidence" value="ECO:0007669"/>
    <property type="project" value="UniProtKB-KW"/>
</dbReference>
<protein>
    <submittedName>
        <fullName evidence="3">Aldo keto reductase</fullName>
    </submittedName>
</protein>
<dbReference type="PANTHER" id="PTHR43827">
    <property type="entry name" value="2,5-DIKETO-D-GLUCONIC ACID REDUCTASE"/>
    <property type="match status" value="1"/>
</dbReference>
<sequence length="608" mass="69141">MAPPICTKTFKLNNGAQGTDDAKALEESIIHALKVGYRLIDTAQLYGVEEVVGKAIRNSGVPRSEIVVVTKFWGHWHHDPAKALQISLDALGLDYIDVFLMHWPWATTPAPEMKVLKKWESPTFIETWKTMEPLVGEKCRSIGVSNFMPKVMDELLAEVKIVPAVNQVELHAFNPNLKLVPYCQEKGIVVMSWSTLGGSRAAQNEILTHELFTSIAKAHDVSTGVVSLSWAVQRGIAVIPKSAKKSRIEENIRLVTLTDEEMNKINEAHKTIKRERFSNNITSQHMEIDGKMTQQGWTYVDMGYEDEDGNWLAPLQETNVTATTRLQLDRMPQQSEMIEPDEDWTGVASSKERRKLQNRLNQRARRRRMRQEFFRQVEGVTNENLVEAGSSVSGSAECDTADDGYKLLPCPDRRARLMTAVQEARRNLALGTPQPLQLPLIVRINLLTALARNTRIMGFNKHSICEDEFISPFNLQGPGLPCAPRQAALWPPSLRPTEAQVMITHHPFLDVFPIPSLRENGIRAEELGFFDEDDFCNDIFNMDDKEGEGERPRLLVWGESWDPRGWEANVPFWKKWGWLIRGCPEIAEGTNYWRQKRGEKKLNFNFNC</sequence>
<dbReference type="PANTHER" id="PTHR43827:SF8">
    <property type="entry name" value="ALDO_KETO REDUCTASE FAMILY PROTEIN"/>
    <property type="match status" value="1"/>
</dbReference>
<name>A0A161WFE8_COLIC</name>
<keyword evidence="4" id="KW-1185">Reference proteome</keyword>
<comment type="caution">
    <text evidence="3">The sequence shown here is derived from an EMBL/GenBank/DDBJ whole genome shotgun (WGS) entry which is preliminary data.</text>
</comment>
<dbReference type="InterPro" id="IPR020471">
    <property type="entry name" value="AKR"/>
</dbReference>
<dbReference type="InterPro" id="IPR023210">
    <property type="entry name" value="NADP_OxRdtase_dom"/>
</dbReference>
<dbReference type="PROSITE" id="PS00798">
    <property type="entry name" value="ALDOKETO_REDUCTASE_1"/>
    <property type="match status" value="1"/>
</dbReference>
<dbReference type="Proteomes" id="UP000076584">
    <property type="component" value="Unassembled WGS sequence"/>
</dbReference>
<evidence type="ECO:0000313" key="3">
    <source>
        <dbReference type="EMBL" id="KZL83188.1"/>
    </source>
</evidence>
<dbReference type="InterPro" id="IPR036812">
    <property type="entry name" value="NAD(P)_OxRdtase_dom_sf"/>
</dbReference>
<gene>
    <name evidence="3" type="ORF">CI238_04523</name>
</gene>
<dbReference type="STRING" id="1573173.A0A161WFE8"/>
<dbReference type="Gene3D" id="3.20.20.100">
    <property type="entry name" value="NADP-dependent oxidoreductase domain"/>
    <property type="match status" value="1"/>
</dbReference>
<reference evidence="3 4" key="1">
    <citation type="submission" date="2015-06" db="EMBL/GenBank/DDBJ databases">
        <title>Survival trade-offs in plant roots during colonization by closely related pathogenic and mutualistic fungi.</title>
        <authorList>
            <person name="Hacquard S."/>
            <person name="Kracher B."/>
            <person name="Hiruma K."/>
            <person name="Weinman A."/>
            <person name="Muench P."/>
            <person name="Garrido Oter R."/>
            <person name="Ver Loren van Themaat E."/>
            <person name="Dallerey J.-F."/>
            <person name="Damm U."/>
            <person name="Henrissat B."/>
            <person name="Lespinet O."/>
            <person name="Thon M."/>
            <person name="Kemen E."/>
            <person name="McHardy A.C."/>
            <person name="Schulze-Lefert P."/>
            <person name="O'Connell R.J."/>
        </authorList>
    </citation>
    <scope>NUCLEOTIDE SEQUENCE [LARGE SCALE GENOMIC DNA]</scope>
    <source>
        <strain evidence="3 4">MAFF 238704</strain>
    </source>
</reference>
<dbReference type="InterPro" id="IPR021833">
    <property type="entry name" value="DUF3425"/>
</dbReference>
<feature type="domain" description="NADP-dependent oxidoreductase" evidence="2">
    <location>
        <begin position="9"/>
        <end position="268"/>
    </location>
</feature>
<evidence type="ECO:0000313" key="4">
    <source>
        <dbReference type="Proteomes" id="UP000076584"/>
    </source>
</evidence>
<dbReference type="InterPro" id="IPR018170">
    <property type="entry name" value="Aldo/ket_reductase_CS"/>
</dbReference>
<accession>A0A161WFE8</accession>
<dbReference type="SUPFAM" id="SSF51430">
    <property type="entry name" value="NAD(P)-linked oxidoreductase"/>
    <property type="match status" value="1"/>
</dbReference>
<keyword evidence="1" id="KW-0560">Oxidoreductase</keyword>
<evidence type="ECO:0000259" key="2">
    <source>
        <dbReference type="Pfam" id="PF00248"/>
    </source>
</evidence>
<organism evidence="3 4">
    <name type="scientific">Colletotrichum incanum</name>
    <name type="common">Soybean anthracnose fungus</name>
    <dbReference type="NCBI Taxonomy" id="1573173"/>
    <lineage>
        <taxon>Eukaryota</taxon>
        <taxon>Fungi</taxon>
        <taxon>Dikarya</taxon>
        <taxon>Ascomycota</taxon>
        <taxon>Pezizomycotina</taxon>
        <taxon>Sordariomycetes</taxon>
        <taxon>Hypocreomycetidae</taxon>
        <taxon>Glomerellales</taxon>
        <taxon>Glomerellaceae</taxon>
        <taxon>Colletotrichum</taxon>
        <taxon>Colletotrichum spaethianum species complex</taxon>
    </lineage>
</organism>
<dbReference type="AlphaFoldDB" id="A0A161WFE8"/>
<dbReference type="Pfam" id="PF00248">
    <property type="entry name" value="Aldo_ket_red"/>
    <property type="match status" value="1"/>
</dbReference>